<proteinExistence type="inferred from homology"/>
<dbReference type="InterPro" id="IPR036393">
    <property type="entry name" value="AceGlu_kinase-like_sf"/>
</dbReference>
<dbReference type="CDD" id="cd04242">
    <property type="entry name" value="AAK_G5K_ProB"/>
    <property type="match status" value="1"/>
</dbReference>
<dbReference type="GO" id="GO:0005524">
    <property type="term" value="F:ATP binding"/>
    <property type="evidence" value="ECO:0007669"/>
    <property type="project" value="InterPro"/>
</dbReference>
<evidence type="ECO:0000313" key="3">
    <source>
        <dbReference type="Proteomes" id="UP000076837"/>
    </source>
</evidence>
<evidence type="ECO:0000256" key="1">
    <source>
        <dbReference type="SAM" id="MobiDB-lite"/>
    </source>
</evidence>
<dbReference type="FunFam" id="3.40.1160.10:FF:000020">
    <property type="entry name" value="Glutamate 5-kinase"/>
    <property type="match status" value="1"/>
</dbReference>
<dbReference type="GO" id="GO:0003723">
    <property type="term" value="F:RNA binding"/>
    <property type="evidence" value="ECO:0007669"/>
    <property type="project" value="InterPro"/>
</dbReference>
<dbReference type="GO" id="GO:0005829">
    <property type="term" value="C:cytosol"/>
    <property type="evidence" value="ECO:0007669"/>
    <property type="project" value="TreeGrafter"/>
</dbReference>
<dbReference type="InterPro" id="IPR041739">
    <property type="entry name" value="G5K_ProB"/>
</dbReference>
<dbReference type="AlphaFoldDB" id="A0A163GJ45"/>
<dbReference type="SUPFAM" id="SSF53633">
    <property type="entry name" value="Carbamate kinase-like"/>
    <property type="match status" value="1"/>
</dbReference>
<protein>
    <submittedName>
        <fullName evidence="2">Glutamate 5-kinase</fullName>
    </submittedName>
</protein>
<dbReference type="PROSITE" id="PS00902">
    <property type="entry name" value="GLUTAMATE_5_KINASE"/>
    <property type="match status" value="1"/>
</dbReference>
<dbReference type="Gene3D" id="3.40.1160.10">
    <property type="entry name" value="Acetylglutamate kinase-like"/>
    <property type="match status" value="2"/>
</dbReference>
<dbReference type="STRING" id="5454.A0A163GJ45"/>
<dbReference type="InterPro" id="IPR036974">
    <property type="entry name" value="PUA_sf"/>
</dbReference>
<dbReference type="InterPro" id="IPR019797">
    <property type="entry name" value="Glutamate_5-kinase_CS"/>
</dbReference>
<dbReference type="InterPro" id="IPR001057">
    <property type="entry name" value="Glu/AcGlu_kinase"/>
</dbReference>
<feature type="region of interest" description="Disordered" evidence="1">
    <location>
        <begin position="400"/>
        <end position="424"/>
    </location>
</feature>
<name>A0A163GJ45_DIDRA</name>
<reference evidence="2 3" key="1">
    <citation type="journal article" date="2016" name="Sci. Rep.">
        <title>Draft genome sequencing and secretome analysis of fungal phytopathogen Ascochyta rabiei provides insight into the necrotrophic effector repertoire.</title>
        <authorList>
            <person name="Verma S."/>
            <person name="Gazara R.K."/>
            <person name="Nizam S."/>
            <person name="Parween S."/>
            <person name="Chattopadhyay D."/>
            <person name="Verma P.K."/>
        </authorList>
    </citation>
    <scope>NUCLEOTIDE SEQUENCE [LARGE SCALE GENOMIC DNA]</scope>
    <source>
        <strain evidence="2 3">ArDII</strain>
    </source>
</reference>
<dbReference type="Pfam" id="PF01472">
    <property type="entry name" value="PUA"/>
    <property type="match status" value="1"/>
</dbReference>
<dbReference type="GO" id="GO:0004349">
    <property type="term" value="F:glutamate 5-kinase activity"/>
    <property type="evidence" value="ECO:0007669"/>
    <property type="project" value="InterPro"/>
</dbReference>
<comment type="caution">
    <text evidence="2">The sequence shown here is derived from an EMBL/GenBank/DDBJ whole genome shotgun (WGS) entry which is preliminary data.</text>
</comment>
<accession>A0A163GJ45</accession>
<dbReference type="OrthoDB" id="409889at2759"/>
<keyword evidence="2" id="KW-0808">Transferase</keyword>
<dbReference type="HAMAP" id="MF_00456">
    <property type="entry name" value="ProB"/>
    <property type="match status" value="1"/>
</dbReference>
<dbReference type="GO" id="GO:1901607">
    <property type="term" value="P:alpha-amino acid biosynthetic process"/>
    <property type="evidence" value="ECO:0007669"/>
    <property type="project" value="UniProtKB-ARBA"/>
</dbReference>
<dbReference type="EMBL" id="JYNV01000149">
    <property type="protein sequence ID" value="KZM24879.1"/>
    <property type="molecule type" value="Genomic_DNA"/>
</dbReference>
<feature type="compositionally biased region" description="Low complexity" evidence="1">
    <location>
        <begin position="414"/>
        <end position="424"/>
    </location>
</feature>
<evidence type="ECO:0000313" key="2">
    <source>
        <dbReference type="EMBL" id="KZM24879.1"/>
    </source>
</evidence>
<dbReference type="PANTHER" id="PTHR43654:SF3">
    <property type="entry name" value="GLUTAMATE 5-KINASE"/>
    <property type="match status" value="1"/>
</dbReference>
<gene>
    <name evidence="2" type="ORF">ST47_g3979</name>
</gene>
<dbReference type="Pfam" id="PF00696">
    <property type="entry name" value="AA_kinase"/>
    <property type="match status" value="1"/>
</dbReference>
<dbReference type="PROSITE" id="PS50890">
    <property type="entry name" value="PUA"/>
    <property type="match status" value="1"/>
</dbReference>
<dbReference type="SMART" id="SM00359">
    <property type="entry name" value="PUA"/>
    <property type="match status" value="1"/>
</dbReference>
<dbReference type="InterPro" id="IPR001048">
    <property type="entry name" value="Asp/Glu/Uridylate_kinase"/>
</dbReference>
<sequence>MAVHMKKMPGQLTVVIKLGTSSIVDEETHQPLLSILSLIVETACKLHADGHRVVIVSSGAIGVGLRRMNLPRRPKHLPKVQALAAIGQCKLISLWDQLFGNLSQPIAQVLLTRNDISDRAQYQNAQNTFIELLSMGVIPIVNENDTLAVTEIKFGDNDTLSAITAGMVQADYLFLMTDVDCLYDKNPRTNPDAKAIEVVENISELTADVNSAGSALGTGGMSTKIVAARLATSAGVTTVITKSSKPGNISAIIKHSERWRKANLSSGNSVSSLQDDALPLAQTAALNLHASSHDLSSSTSSLPDTQNQTTTVRTLQPNADPVPLHTRFLPISHPIRDRYFWILHGLAPHGTIYIDSGAYKALHDKAGLLPVGIVDVDGQFAQQEAVRLVVVKRLNTTSAPATTSTPLATPPPTHTTHTHAPTPLRHTLPQTSSHTPLYEPTNPAPFEIGRAVVNYSASEIRRIKGMHSTQIVNELGYADSEYVAVRDNIAFFGLESSRPSTPLLEH</sequence>
<dbReference type="CDD" id="cd21157">
    <property type="entry name" value="PUA_G5K"/>
    <property type="match status" value="1"/>
</dbReference>
<dbReference type="SUPFAM" id="SSF88697">
    <property type="entry name" value="PUA domain-like"/>
    <property type="match status" value="1"/>
</dbReference>
<dbReference type="Gene3D" id="2.30.130.10">
    <property type="entry name" value="PUA domain"/>
    <property type="match status" value="1"/>
</dbReference>
<dbReference type="NCBIfam" id="TIGR01027">
    <property type="entry name" value="proB"/>
    <property type="match status" value="1"/>
</dbReference>
<keyword evidence="3" id="KW-1185">Reference proteome</keyword>
<dbReference type="InterPro" id="IPR005715">
    <property type="entry name" value="Glu_5kinase/COase_Synthase"/>
</dbReference>
<keyword evidence="2" id="KW-0418">Kinase</keyword>
<dbReference type="PANTHER" id="PTHR43654">
    <property type="entry name" value="GLUTAMATE 5-KINASE"/>
    <property type="match status" value="1"/>
</dbReference>
<dbReference type="InterPro" id="IPR015947">
    <property type="entry name" value="PUA-like_sf"/>
</dbReference>
<dbReference type="InterPro" id="IPR002478">
    <property type="entry name" value="PUA"/>
</dbReference>
<dbReference type="Proteomes" id="UP000076837">
    <property type="component" value="Unassembled WGS sequence"/>
</dbReference>
<organism evidence="2 3">
    <name type="scientific">Didymella rabiei</name>
    <name type="common">Chickpea ascochyta blight fungus</name>
    <name type="synonym">Mycosphaerella rabiei</name>
    <dbReference type="NCBI Taxonomy" id="5454"/>
    <lineage>
        <taxon>Eukaryota</taxon>
        <taxon>Fungi</taxon>
        <taxon>Dikarya</taxon>
        <taxon>Ascomycota</taxon>
        <taxon>Pezizomycotina</taxon>
        <taxon>Dothideomycetes</taxon>
        <taxon>Pleosporomycetidae</taxon>
        <taxon>Pleosporales</taxon>
        <taxon>Pleosporineae</taxon>
        <taxon>Didymellaceae</taxon>
        <taxon>Ascochyta</taxon>
    </lineage>
</organism>
<dbReference type="PRINTS" id="PR00474">
    <property type="entry name" value="GLU5KINASE"/>
</dbReference>